<dbReference type="RefSeq" id="WP_174495568.1">
    <property type="nucleotide sequence ID" value="NZ_CADDWK010000004.1"/>
</dbReference>
<evidence type="ECO:0000313" key="3">
    <source>
        <dbReference type="Proteomes" id="UP000581688"/>
    </source>
</evidence>
<organism evidence="2 3">
    <name type="scientific">Salirhabdus euzebyi</name>
    <dbReference type="NCBI Taxonomy" id="394506"/>
    <lineage>
        <taxon>Bacteria</taxon>
        <taxon>Bacillati</taxon>
        <taxon>Bacillota</taxon>
        <taxon>Bacilli</taxon>
        <taxon>Bacillales</taxon>
        <taxon>Bacillaceae</taxon>
        <taxon>Salirhabdus</taxon>
    </lineage>
</organism>
<keyword evidence="3" id="KW-1185">Reference proteome</keyword>
<feature type="domain" description="DUF11" evidence="1">
    <location>
        <begin position="183"/>
        <end position="289"/>
    </location>
</feature>
<gene>
    <name evidence="2" type="ORF">HNQ94_001787</name>
</gene>
<name>A0A841Q4I4_9BACI</name>
<reference evidence="2 3" key="1">
    <citation type="submission" date="2020-08" db="EMBL/GenBank/DDBJ databases">
        <title>Genomic Encyclopedia of Type Strains, Phase IV (KMG-IV): sequencing the most valuable type-strain genomes for metagenomic binning, comparative biology and taxonomic classification.</title>
        <authorList>
            <person name="Goeker M."/>
        </authorList>
    </citation>
    <scope>NUCLEOTIDE SEQUENCE [LARGE SCALE GENOMIC DNA]</scope>
    <source>
        <strain evidence="2 3">DSM 19612</strain>
    </source>
</reference>
<evidence type="ECO:0000313" key="2">
    <source>
        <dbReference type="EMBL" id="MBB6453339.1"/>
    </source>
</evidence>
<comment type="caution">
    <text evidence="2">The sequence shown here is derived from an EMBL/GenBank/DDBJ whole genome shotgun (WGS) entry which is preliminary data.</text>
</comment>
<proteinExistence type="predicted"/>
<dbReference type="Proteomes" id="UP000581688">
    <property type="component" value="Unassembled WGS sequence"/>
</dbReference>
<protein>
    <submittedName>
        <fullName evidence="2">Putative repeat protein (TIGR01451 family)</fullName>
    </submittedName>
</protein>
<dbReference type="Pfam" id="PF01345">
    <property type="entry name" value="DUF11"/>
    <property type="match status" value="1"/>
</dbReference>
<evidence type="ECO:0000259" key="1">
    <source>
        <dbReference type="Pfam" id="PF01345"/>
    </source>
</evidence>
<dbReference type="EMBL" id="JACHGH010000004">
    <property type="protein sequence ID" value="MBB6453339.1"/>
    <property type="molecule type" value="Genomic_DNA"/>
</dbReference>
<dbReference type="InterPro" id="IPR001434">
    <property type="entry name" value="OmcB-like_DUF11"/>
</dbReference>
<sequence>MVDVCNSCECVPYQNICACPPIQGISVVQPQCQTLPTGTISQNPCFDEEADVSYWTYKFLTDSTPGQLVSGISNFVIPICETITEEDINVLEKIDGCGEFTEVAFTLDDTDPNFGPAPEGFNWLKVETDDRYDKGVCVEYRLEIEGNFPACAQPIGVKAGPNDFFFDCEDCYLVPCCGAAELTVDKTCELEGNVATFKVSVCNTGDTTLENIELLDVVTFPENLPYTEITVSPNQLEVDEMDGLIEFFGNIGSLEPGECTNREIQITFAPTEPGEYAIENTATAEAEDGTLGTDTCDLVLAVVQVSGDKCCIVNGNNIQFVLSVTNQPDSPATNVTLFDTICIPEGLTVEFDSFGTDCTAFISETDTPVETGEELEGPLCIDIVCETELPADGEVEKVIELTIVQSTTFGPTPITNVLSDIFITEDDQVELEPINIPAEADATFTAMVECDTPCENGNGTVESTESTRNGAENGPNAIASIRQFLRANRNNNN</sequence>
<dbReference type="AlphaFoldDB" id="A0A841Q4I4"/>
<accession>A0A841Q4I4</accession>